<proteinExistence type="predicted"/>
<organism evidence="1 2">
    <name type="scientific">Aeromonas phage LAh_6</name>
    <dbReference type="NCBI Taxonomy" id="2591030"/>
    <lineage>
        <taxon>Viruses</taxon>
        <taxon>Duplodnaviria</taxon>
        <taxon>Heunggongvirae</taxon>
        <taxon>Uroviricota</taxon>
        <taxon>Caudoviricetes</taxon>
        <taxon>Grimontviridae</taxon>
        <taxon>Lahexavirus</taxon>
        <taxon>Lahexavirus LAh6</taxon>
    </lineage>
</organism>
<dbReference type="EMBL" id="MK838112">
    <property type="protein sequence ID" value="QDH46524.1"/>
    <property type="molecule type" value="Genomic_DNA"/>
</dbReference>
<protein>
    <submittedName>
        <fullName evidence="1">Uncharacterized protein</fullName>
    </submittedName>
</protein>
<reference evidence="1 2" key="1">
    <citation type="submission" date="2019-04" db="EMBL/GenBank/DDBJ databases">
        <title>Novel bacteriophages capable of disrupting biofilms from clinical strains of Aeromonas hydrophila with intrinsic antibiotic resistance.</title>
        <authorList>
            <person name="Kabwe M."/>
            <person name="Brown T.L."/>
            <person name="Speirs L."/>
            <person name="Ku H."/>
            <person name="Leach M."/>
            <person name="Chan H.T."/>
            <person name="Petrovski S."/>
            <person name="Lock P."/>
            <person name="Tucci J."/>
        </authorList>
    </citation>
    <scope>NUCLEOTIDE SEQUENCE [LARGE SCALE GENOMIC DNA]</scope>
</reference>
<dbReference type="Proteomes" id="UP000319466">
    <property type="component" value="Segment"/>
</dbReference>
<gene>
    <name evidence="1" type="ORF">LAh6_85</name>
</gene>
<keyword evidence="2" id="KW-1185">Reference proteome</keyword>
<name>A0A513ZZS5_9CAUD</name>
<accession>A0A513ZZS5</accession>
<sequence>MSDLNFVNTLSGLIMTDKFYTGVGSRETPLEIMEFMKAVAFRMAELGYIGRSGAADGADSAFYFGWGEHKFQTVKPTPFVEYLPWKGFNERVFSESNVIAPNFDNYKQAEEIASTVHPVWDKLSRGARALHTRNVYQVLGDDLNTPSRVLFCYAPPTKTGVKGGTNTAWQLAKKHGVKCYNFYIKEDIDEVKRKLKI</sequence>
<evidence type="ECO:0000313" key="2">
    <source>
        <dbReference type="Proteomes" id="UP000319466"/>
    </source>
</evidence>
<evidence type="ECO:0000313" key="1">
    <source>
        <dbReference type="EMBL" id="QDH46524.1"/>
    </source>
</evidence>